<accession>A0ABR0K6W2</accession>
<evidence type="ECO:0000313" key="3">
    <source>
        <dbReference type="Proteomes" id="UP001345013"/>
    </source>
</evidence>
<comment type="caution">
    <text evidence="2">The sequence shown here is derived from an EMBL/GenBank/DDBJ whole genome shotgun (WGS) entry which is preliminary data.</text>
</comment>
<sequence>MSGGSVRDRIAALQGNDKGHTGGSPTARRGHKLSLKTDEHIKEEFLRRGDGGWSKQVDIGQHQRFMGPTSMPFIKVTSETPVVARPEKELPGKLPREVPGAFEPISETHEPKPEASGPSLAEQRSVEKEKEDAEKQDVPISKYESLLSEEEDAQPPRRGNSRDRSRTASRKAYVEDHYEAHEAEEEISPREKVIFDPVVWNGHDEDEKHSRTKHRRRKSYQRERGESGGALDGPVQDQLRARSPSSRPRPERQSHSHHEEGAHHGHPRLKHSSRSRSRHEHHVDAPHSPPHSPPEHARRSSHSLWPSFAQSERRSMSDIFETASIRPRSSHSRTRSDVSTTSTHTDLSPRKLEFAEYIAGKKLEHLPNTPLKPPPKPMGYVRSRSSTGEYSEYYTREKRLLRKPSEDEIVGHLEHDRGRRERHPSWHDRKGAEPWQVKIMQGIARM</sequence>
<feature type="region of interest" description="Disordered" evidence="1">
    <location>
        <begin position="1"/>
        <end position="38"/>
    </location>
</feature>
<feature type="compositionally biased region" description="Basic and acidic residues" evidence="1">
    <location>
        <begin position="248"/>
        <end position="263"/>
    </location>
</feature>
<evidence type="ECO:0000256" key="1">
    <source>
        <dbReference type="SAM" id="MobiDB-lite"/>
    </source>
</evidence>
<feature type="region of interest" description="Disordered" evidence="1">
    <location>
        <begin position="320"/>
        <end position="347"/>
    </location>
</feature>
<feature type="compositionally biased region" description="Basic residues" evidence="1">
    <location>
        <begin position="210"/>
        <end position="219"/>
    </location>
</feature>
<feature type="compositionally biased region" description="Basic and acidic residues" evidence="1">
    <location>
        <begin position="1"/>
        <end position="10"/>
    </location>
</feature>
<dbReference type="Proteomes" id="UP001345013">
    <property type="component" value="Unassembled WGS sequence"/>
</dbReference>
<organism evidence="2 3">
    <name type="scientific">Lithohypha guttulata</name>
    <dbReference type="NCBI Taxonomy" id="1690604"/>
    <lineage>
        <taxon>Eukaryota</taxon>
        <taxon>Fungi</taxon>
        <taxon>Dikarya</taxon>
        <taxon>Ascomycota</taxon>
        <taxon>Pezizomycotina</taxon>
        <taxon>Eurotiomycetes</taxon>
        <taxon>Chaetothyriomycetidae</taxon>
        <taxon>Chaetothyriales</taxon>
        <taxon>Trichomeriaceae</taxon>
        <taxon>Lithohypha</taxon>
    </lineage>
</organism>
<name>A0ABR0K6W2_9EURO</name>
<keyword evidence="3" id="KW-1185">Reference proteome</keyword>
<feature type="compositionally biased region" description="Basic and acidic residues" evidence="1">
    <location>
        <begin position="160"/>
        <end position="194"/>
    </location>
</feature>
<feature type="compositionally biased region" description="Low complexity" evidence="1">
    <location>
        <begin position="337"/>
        <end position="346"/>
    </location>
</feature>
<feature type="compositionally biased region" description="Basic and acidic residues" evidence="1">
    <location>
        <begin position="85"/>
        <end position="96"/>
    </location>
</feature>
<feature type="compositionally biased region" description="Basic and acidic residues" evidence="1">
    <location>
        <begin position="124"/>
        <end position="137"/>
    </location>
</feature>
<evidence type="ECO:0000313" key="2">
    <source>
        <dbReference type="EMBL" id="KAK5089484.1"/>
    </source>
</evidence>
<protein>
    <submittedName>
        <fullName evidence="2">Uncharacterized protein</fullName>
    </submittedName>
</protein>
<dbReference type="EMBL" id="JAVRRG010000077">
    <property type="protein sequence ID" value="KAK5089484.1"/>
    <property type="molecule type" value="Genomic_DNA"/>
</dbReference>
<feature type="compositionally biased region" description="Basic residues" evidence="1">
    <location>
        <begin position="264"/>
        <end position="280"/>
    </location>
</feature>
<reference evidence="2 3" key="1">
    <citation type="submission" date="2023-08" db="EMBL/GenBank/DDBJ databases">
        <title>Black Yeasts Isolated from many extreme environments.</title>
        <authorList>
            <person name="Coleine C."/>
            <person name="Stajich J.E."/>
            <person name="Selbmann L."/>
        </authorList>
    </citation>
    <scope>NUCLEOTIDE SEQUENCE [LARGE SCALE GENOMIC DNA]</scope>
    <source>
        <strain evidence="2 3">CCFEE 5885</strain>
    </source>
</reference>
<feature type="region of interest" description="Disordered" evidence="1">
    <location>
        <begin position="78"/>
        <end position="303"/>
    </location>
</feature>
<feature type="region of interest" description="Disordered" evidence="1">
    <location>
        <begin position="365"/>
        <end position="384"/>
    </location>
</feature>
<gene>
    <name evidence="2" type="ORF">LTR24_006205</name>
</gene>
<proteinExistence type="predicted"/>